<feature type="signal peptide" evidence="3">
    <location>
        <begin position="1"/>
        <end position="33"/>
    </location>
</feature>
<protein>
    <submittedName>
        <fullName evidence="5">Transglutaminase</fullName>
    </submittedName>
</protein>
<dbReference type="InterPro" id="IPR002931">
    <property type="entry name" value="Transglutaminase-like"/>
</dbReference>
<dbReference type="Proteomes" id="UP000537131">
    <property type="component" value="Unassembled WGS sequence"/>
</dbReference>
<dbReference type="Pfam" id="PF13205">
    <property type="entry name" value="Big_5"/>
    <property type="match status" value="1"/>
</dbReference>
<feature type="chain" id="PRO_5031402428" evidence="3">
    <location>
        <begin position="34"/>
        <end position="440"/>
    </location>
</feature>
<evidence type="ECO:0000313" key="6">
    <source>
        <dbReference type="Proteomes" id="UP000537131"/>
    </source>
</evidence>
<dbReference type="PANTHER" id="PTHR33490:SF6">
    <property type="entry name" value="SLL1049 PROTEIN"/>
    <property type="match status" value="1"/>
</dbReference>
<dbReference type="AlphaFoldDB" id="A0A7Y0EHU0"/>
<dbReference type="SMART" id="SM00460">
    <property type="entry name" value="TGc"/>
    <property type="match status" value="1"/>
</dbReference>
<keyword evidence="1 3" id="KW-0732">Signal</keyword>
<dbReference type="EMBL" id="JABBNI010000025">
    <property type="protein sequence ID" value="NMM63744.1"/>
    <property type="molecule type" value="Genomic_DNA"/>
</dbReference>
<evidence type="ECO:0000313" key="5">
    <source>
        <dbReference type="EMBL" id="NMM63744.1"/>
    </source>
</evidence>
<dbReference type="Pfam" id="PF01841">
    <property type="entry name" value="Transglut_core"/>
    <property type="match status" value="1"/>
</dbReference>
<dbReference type="PANTHER" id="PTHR33490">
    <property type="entry name" value="BLR5614 PROTEIN-RELATED"/>
    <property type="match status" value="1"/>
</dbReference>
<dbReference type="SUPFAM" id="SSF54001">
    <property type="entry name" value="Cysteine proteinases"/>
    <property type="match status" value="1"/>
</dbReference>
<dbReference type="Gene3D" id="3.10.620.30">
    <property type="match status" value="1"/>
</dbReference>
<gene>
    <name evidence="5" type="ORF">HBE96_13890</name>
</gene>
<dbReference type="Gene3D" id="2.60.40.1220">
    <property type="match status" value="1"/>
</dbReference>
<dbReference type="InterPro" id="IPR014755">
    <property type="entry name" value="Cu-Rt/internalin_Ig-like"/>
</dbReference>
<evidence type="ECO:0000256" key="3">
    <source>
        <dbReference type="SAM" id="SignalP"/>
    </source>
</evidence>
<evidence type="ECO:0000259" key="4">
    <source>
        <dbReference type="SMART" id="SM00460"/>
    </source>
</evidence>
<organism evidence="5 6">
    <name type="scientific">Clostridium muellerianum</name>
    <dbReference type="NCBI Taxonomy" id="2716538"/>
    <lineage>
        <taxon>Bacteria</taxon>
        <taxon>Bacillati</taxon>
        <taxon>Bacillota</taxon>
        <taxon>Clostridia</taxon>
        <taxon>Eubacteriales</taxon>
        <taxon>Clostridiaceae</taxon>
        <taxon>Clostridium</taxon>
    </lineage>
</organism>
<proteinExistence type="predicted"/>
<dbReference type="InterPro" id="IPR038765">
    <property type="entry name" value="Papain-like_cys_pep_sf"/>
</dbReference>
<comment type="caution">
    <text evidence="5">The sequence shown here is derived from an EMBL/GenBank/DDBJ whole genome shotgun (WGS) entry which is preliminary data.</text>
</comment>
<name>A0A7Y0EHU0_9CLOT</name>
<sequence>MFLKSSTKRFLTFKVHFLLISLMVLFCTSTVFAQSNYTVFTDQQNISTDKTWNVKFSKDIDKNTVTNENVKVIDDTGSSIKLDLSSSGNIISVKPLVSYTPGKTYTIYVNNIKALNGAALLNPATMKFTTKNGVQAIDTSSYSLVNTHTYKVTDTLTFSSDSDTKLDITYNIGSPSNSPYQKEMDLKGTGENSQITSENSVNKKLTGSTYLKAGEKSQYQVTRTIQVSGIKYIKDLSKTSGNYSSFSDYTKYTSASDKIESNNSAIIDKSKDLFAGISNPYYKAKKAYEFVNNYMTYDQNNKNKGALNALQTSRGVCEDYSELFVALLRASGVPARVVTGYWVDGENFSNNVANGNNYRHAWAEYYLPEYGWIPAEPTNLYYYNGNKTIDYSYFSNLSGPAHFITGYDTVGENKDNTIYSSYFQGSNVSSSIQTQIEKLN</sequence>
<evidence type="ECO:0000256" key="2">
    <source>
        <dbReference type="SAM" id="MobiDB-lite"/>
    </source>
</evidence>
<feature type="region of interest" description="Disordered" evidence="2">
    <location>
        <begin position="179"/>
        <end position="198"/>
    </location>
</feature>
<accession>A0A7Y0EHU0</accession>
<keyword evidence="6" id="KW-1185">Reference proteome</keyword>
<dbReference type="InterPro" id="IPR032812">
    <property type="entry name" value="SbsA_Ig"/>
</dbReference>
<dbReference type="RefSeq" id="WP_169298328.1">
    <property type="nucleotide sequence ID" value="NZ_JABBNI010000025.1"/>
</dbReference>
<reference evidence="5 6" key="2">
    <citation type="submission" date="2020-06" db="EMBL/GenBank/DDBJ databases">
        <title>Complete Genome Sequence of Clostridium muelleri sp. nov. P21T, an Acid-Alcohol Producing Acetogen Isolated from Old Hay.</title>
        <authorList>
            <person name="Duncan K.E."/>
            <person name="Tanner R.S."/>
        </authorList>
    </citation>
    <scope>NUCLEOTIDE SEQUENCE [LARGE SCALE GENOMIC DNA]</scope>
    <source>
        <strain evidence="5 6">P21</strain>
    </source>
</reference>
<feature type="domain" description="Transglutaminase-like" evidence="4">
    <location>
        <begin position="309"/>
        <end position="379"/>
    </location>
</feature>
<reference evidence="5 6" key="1">
    <citation type="submission" date="2020-04" db="EMBL/GenBank/DDBJ databases">
        <authorList>
            <person name="Doyle D.A."/>
        </authorList>
    </citation>
    <scope>NUCLEOTIDE SEQUENCE [LARGE SCALE GENOMIC DNA]</scope>
    <source>
        <strain evidence="5 6">P21</strain>
    </source>
</reference>
<evidence type="ECO:0000256" key="1">
    <source>
        <dbReference type="ARBA" id="ARBA00022729"/>
    </source>
</evidence>